<feature type="domain" description="DUF6268" evidence="1">
    <location>
        <begin position="164"/>
        <end position="321"/>
    </location>
</feature>
<name>A0A212JNJ3_9BACT</name>
<dbReference type="AlphaFoldDB" id="A0A212JNJ3"/>
<dbReference type="Pfam" id="PF19783">
    <property type="entry name" value="DUF6268"/>
    <property type="match status" value="1"/>
</dbReference>
<accession>A0A212JNJ3</accession>
<sequence length="322" mass="36488">MKKSLLCIIAFVLSVTLYGQENKSPLSKATEKVTDKFPPARMIDVEYQQTFPSDFESKLFKKEYKEGEIKRRDNIQITVNIPVIKKQRWAIKTSVLYRYNYFDHGNIVYKGDPDLDIFGNNSDLHYIAGITSFSYTSKLFGKPAIYNVSLGVDGSHKDVEAFKAASAGILVLKADRRTTITAGLAVNYDPASLSPVIPIFTLEHKIRPDFILDVAIPQRIMVKKGIGKNSRLSLGSELKSNIFYIYPEKEAYSKSYYHREIQLKSGFTYEYRMNSFIIYGKTGLVNTIDSKVYKTGETGSKYIYSSKNDPGFYFSAGVSFNP</sequence>
<proteinExistence type="predicted"/>
<dbReference type="InterPro" id="IPR046235">
    <property type="entry name" value="DUF6268"/>
</dbReference>
<dbReference type="RefSeq" id="WP_296941557.1">
    <property type="nucleotide sequence ID" value="NZ_LT599032.1"/>
</dbReference>
<dbReference type="EMBL" id="FLUM01000002">
    <property type="protein sequence ID" value="SBW01016.1"/>
    <property type="molecule type" value="Genomic_DNA"/>
</dbReference>
<reference evidence="2" key="1">
    <citation type="submission" date="2016-04" db="EMBL/GenBank/DDBJ databases">
        <authorList>
            <person name="Evans L.H."/>
            <person name="Alamgir A."/>
            <person name="Owens N."/>
            <person name="Weber N.D."/>
            <person name="Virtaneva K."/>
            <person name="Barbian K."/>
            <person name="Babar A."/>
            <person name="Rosenke K."/>
        </authorList>
    </citation>
    <scope>NUCLEOTIDE SEQUENCE</scope>
    <source>
        <strain evidence="2">86-1</strain>
    </source>
</reference>
<evidence type="ECO:0000313" key="2">
    <source>
        <dbReference type="EMBL" id="SBW01016.1"/>
    </source>
</evidence>
<gene>
    <name evidence="2" type="ORF">KL86DYS1_20346</name>
</gene>
<organism evidence="2">
    <name type="scientific">uncultured Dysgonomonas sp</name>
    <dbReference type="NCBI Taxonomy" id="206096"/>
    <lineage>
        <taxon>Bacteria</taxon>
        <taxon>Pseudomonadati</taxon>
        <taxon>Bacteroidota</taxon>
        <taxon>Bacteroidia</taxon>
        <taxon>Bacteroidales</taxon>
        <taxon>Dysgonomonadaceae</taxon>
        <taxon>Dysgonomonas</taxon>
        <taxon>environmental samples</taxon>
    </lineage>
</organism>
<evidence type="ECO:0000259" key="1">
    <source>
        <dbReference type="Pfam" id="PF19783"/>
    </source>
</evidence>
<protein>
    <recommendedName>
        <fullName evidence="1">DUF6268 domain-containing protein</fullName>
    </recommendedName>
</protein>